<feature type="region of interest" description="Disordered" evidence="2">
    <location>
        <begin position="1"/>
        <end position="132"/>
    </location>
</feature>
<reference evidence="4" key="2">
    <citation type="submission" date="2023-05" db="EMBL/GenBank/DDBJ databases">
        <authorList>
            <person name="Schelkunov M.I."/>
        </authorList>
    </citation>
    <scope>NUCLEOTIDE SEQUENCE</scope>
    <source>
        <strain evidence="4">Hsosn_3</strain>
        <tissue evidence="4">Leaf</tissue>
    </source>
</reference>
<dbReference type="InterPro" id="IPR007321">
    <property type="entry name" value="Transposase_28"/>
</dbReference>
<dbReference type="AlphaFoldDB" id="A0AAD8J8B5"/>
<proteinExistence type="predicted"/>
<gene>
    <name evidence="4" type="ORF">POM88_009618</name>
</gene>
<feature type="compositionally biased region" description="Basic residues" evidence="2">
    <location>
        <begin position="504"/>
        <end position="513"/>
    </location>
</feature>
<feature type="coiled-coil region" evidence="1">
    <location>
        <begin position="699"/>
        <end position="751"/>
    </location>
</feature>
<organism evidence="4 5">
    <name type="scientific">Heracleum sosnowskyi</name>
    <dbReference type="NCBI Taxonomy" id="360622"/>
    <lineage>
        <taxon>Eukaryota</taxon>
        <taxon>Viridiplantae</taxon>
        <taxon>Streptophyta</taxon>
        <taxon>Embryophyta</taxon>
        <taxon>Tracheophyta</taxon>
        <taxon>Spermatophyta</taxon>
        <taxon>Magnoliopsida</taxon>
        <taxon>eudicotyledons</taxon>
        <taxon>Gunneridae</taxon>
        <taxon>Pentapetalae</taxon>
        <taxon>asterids</taxon>
        <taxon>campanulids</taxon>
        <taxon>Apiales</taxon>
        <taxon>Apiaceae</taxon>
        <taxon>Apioideae</taxon>
        <taxon>apioid superclade</taxon>
        <taxon>Tordylieae</taxon>
        <taxon>Tordyliinae</taxon>
        <taxon>Heracleum</taxon>
    </lineage>
</organism>
<evidence type="ECO:0000256" key="2">
    <source>
        <dbReference type="SAM" id="MobiDB-lite"/>
    </source>
</evidence>
<feature type="compositionally biased region" description="Polar residues" evidence="2">
    <location>
        <begin position="44"/>
        <end position="62"/>
    </location>
</feature>
<dbReference type="Proteomes" id="UP001237642">
    <property type="component" value="Unassembled WGS sequence"/>
</dbReference>
<dbReference type="PANTHER" id="PTHR31099">
    <property type="entry name" value="OS06G0165300 PROTEIN"/>
    <property type="match status" value="1"/>
</dbReference>
<accession>A0AAD8J8B5</accession>
<keyword evidence="1" id="KW-0175">Coiled coil</keyword>
<evidence type="ECO:0000313" key="5">
    <source>
        <dbReference type="Proteomes" id="UP001237642"/>
    </source>
</evidence>
<protein>
    <recommendedName>
        <fullName evidence="3">Transposase (putative) gypsy type domain-containing protein</fullName>
    </recommendedName>
</protein>
<feature type="compositionally biased region" description="Basic and acidic residues" evidence="2">
    <location>
        <begin position="808"/>
        <end position="821"/>
    </location>
</feature>
<keyword evidence="5" id="KW-1185">Reference proteome</keyword>
<feature type="region of interest" description="Disordered" evidence="2">
    <location>
        <begin position="503"/>
        <end position="586"/>
    </location>
</feature>
<feature type="domain" description="Transposase (putative) gypsy type" evidence="3">
    <location>
        <begin position="337"/>
        <end position="377"/>
    </location>
</feature>
<dbReference type="EMBL" id="JAUIZM010000002">
    <property type="protein sequence ID" value="KAK1399755.1"/>
    <property type="molecule type" value="Genomic_DNA"/>
</dbReference>
<feature type="compositionally biased region" description="Acidic residues" evidence="2">
    <location>
        <begin position="196"/>
        <end position="206"/>
    </location>
</feature>
<dbReference type="Pfam" id="PF04195">
    <property type="entry name" value="Transposase_28"/>
    <property type="match status" value="1"/>
</dbReference>
<evidence type="ECO:0000313" key="4">
    <source>
        <dbReference type="EMBL" id="KAK1399755.1"/>
    </source>
</evidence>
<dbReference type="PANTHER" id="PTHR31099:SF28">
    <property type="entry name" value="F5J5.12"/>
    <property type="match status" value="1"/>
</dbReference>
<evidence type="ECO:0000256" key="1">
    <source>
        <dbReference type="SAM" id="Coils"/>
    </source>
</evidence>
<feature type="compositionally biased region" description="Polar residues" evidence="2">
    <location>
        <begin position="80"/>
        <end position="96"/>
    </location>
</feature>
<sequence length="839" mass="93405">MSSATPSPSVGSLKTPSPTHSSATPSPLNQYPPELRGSKEFQRELTSISGRLSQPISPNSAITPEGAANIARIESAMRASGSSSLGLQLDPNSTPEDYNREKNLYSWRNKKTGPSVPSSLDLDDLFNRPLPPMSEEEANARINQLLQERRAKLRLNPDSAHIPIEISESSTDSSLGSAFYAKRKGKAVARIASPQDEFDQDDEDEDISSHWSYDSPASEEVADVSKEIDFCNYTYVPEPSPIPYEPVKQPELEGVVFLQKRIIPDGDESSSAFHEDGKILACRDMSTSMTEDSLRDLVEQFRPEGRIILPAPHMRCYHFNHLENGGRTPRMVLSAFLLKLGISAPLHPFIQEILEYYGLAPLQINPNGYRSAIALYILYKKQGYPTLTARQLGYFLNLKHSAEFGYFYLSVWPYYNKKKLIYGGPSNSGKWKDPFFYVHEVPRVQTHFYYDPEPPVRTSLQGQEKVNADNLLKIPVSERNIRKLITTANLVEYGFLKEGTRLTPSKKSKRKGKGMAISPPPFLDEPEVQARTVPSASQAGSHAEGSNKVTPRKEIPPQRTLTEYLATGGASPHKKKSRHSKDVPHEAEVVKRARKDLPPNPQGSTVASTLVRLGAPHITESDLRAWTSSSFEANNDALTKATAEVYIRQIHRHKELRSMGQASARLDKDNKILKFKLDEARRANVALVEESKQSILDATTSLEKDLREANALVEKMKGEHSVALTDATSEINSLKAQVAEAEAKMAAQDAEFEAKFSMLEASRVEEVRDAKALGSKNFMKGFMSKIPEFDWSPLGAATVAYAEKLRREMEEEATERARIADEAQPEPEAQPINEETPQA</sequence>
<feature type="compositionally biased region" description="Polar residues" evidence="2">
    <location>
        <begin position="1"/>
        <end position="14"/>
    </location>
</feature>
<reference evidence="4" key="1">
    <citation type="submission" date="2023-02" db="EMBL/GenBank/DDBJ databases">
        <title>Genome of toxic invasive species Heracleum sosnowskyi carries increased number of genes despite the absence of recent whole-genome duplications.</title>
        <authorList>
            <person name="Schelkunov M."/>
            <person name="Shtratnikova V."/>
            <person name="Makarenko M."/>
            <person name="Klepikova A."/>
            <person name="Omelchenko D."/>
            <person name="Novikova G."/>
            <person name="Obukhova E."/>
            <person name="Bogdanov V."/>
            <person name="Penin A."/>
            <person name="Logacheva M."/>
        </authorList>
    </citation>
    <scope>NUCLEOTIDE SEQUENCE</scope>
    <source>
        <strain evidence="4">Hsosn_3</strain>
        <tissue evidence="4">Leaf</tissue>
    </source>
</reference>
<feature type="region of interest" description="Disordered" evidence="2">
    <location>
        <begin position="808"/>
        <end position="839"/>
    </location>
</feature>
<name>A0AAD8J8B5_9APIA</name>
<feature type="compositionally biased region" description="Low complexity" evidence="2">
    <location>
        <begin position="15"/>
        <end position="27"/>
    </location>
</feature>
<comment type="caution">
    <text evidence="4">The sequence shown here is derived from an EMBL/GenBank/DDBJ whole genome shotgun (WGS) entry which is preliminary data.</text>
</comment>
<feature type="region of interest" description="Disordered" evidence="2">
    <location>
        <begin position="193"/>
        <end position="218"/>
    </location>
</feature>
<evidence type="ECO:0000259" key="3">
    <source>
        <dbReference type="Pfam" id="PF04195"/>
    </source>
</evidence>